<dbReference type="AlphaFoldDB" id="A0A7S2W742"/>
<proteinExistence type="predicted"/>
<name>A0A7S2W742_9STRA</name>
<reference evidence="1" key="1">
    <citation type="submission" date="2021-01" db="EMBL/GenBank/DDBJ databases">
        <authorList>
            <person name="Corre E."/>
            <person name="Pelletier E."/>
            <person name="Niang G."/>
            <person name="Scheremetjew M."/>
            <person name="Finn R."/>
            <person name="Kale V."/>
            <person name="Holt S."/>
            <person name="Cochrane G."/>
            <person name="Meng A."/>
            <person name="Brown T."/>
            <person name="Cohen L."/>
        </authorList>
    </citation>
    <scope>NUCLEOTIDE SEQUENCE</scope>
    <source>
        <strain evidence="1">NY070348D</strain>
    </source>
</reference>
<protein>
    <submittedName>
        <fullName evidence="1">Uncharacterized protein</fullName>
    </submittedName>
</protein>
<accession>A0A7S2W742</accession>
<gene>
    <name evidence="1" type="ORF">QSP1433_LOCUS3838</name>
</gene>
<dbReference type="EMBL" id="HBHK01006350">
    <property type="protein sequence ID" value="CAD9672160.1"/>
    <property type="molecule type" value="Transcribed_RNA"/>
</dbReference>
<evidence type="ECO:0000313" key="1">
    <source>
        <dbReference type="EMBL" id="CAD9672160.1"/>
    </source>
</evidence>
<sequence>MLEQVLLDDQVDVHEGSLGLLDVDSLWELLCRVYFYKDESRFVQETIQEKFAPSVREAEAVLNLMEKCKVGPVRDDTFGNELIQDVILRLGFYQNQEGLWEIDENVLLERSKAKDRHRHLFHSELAKLRYGGFREMMYKVAESCKQATTDLEGGEVSYTETEEMASSQREALRLYILEFQMKDGLLPFIVGLSKALQNQLLNEKNVCYFRFDDAAVVERGHVFAERSINLLLRDLRCSLYEDSPERTERTYKLDPQLSNPRIRRLLGLFPSHLRVENLPTSGSVGVLENTTRVNVSGEKDAKCPQDSEMWWQQWCDIL</sequence>
<organism evidence="1">
    <name type="scientific">Mucochytrium quahogii</name>
    <dbReference type="NCBI Taxonomy" id="96639"/>
    <lineage>
        <taxon>Eukaryota</taxon>
        <taxon>Sar</taxon>
        <taxon>Stramenopiles</taxon>
        <taxon>Bigyra</taxon>
        <taxon>Labyrinthulomycetes</taxon>
        <taxon>Thraustochytrida</taxon>
        <taxon>Thraustochytriidae</taxon>
        <taxon>Mucochytrium</taxon>
    </lineage>
</organism>